<sequence>MRVAITATKKPPAYLREARMRAGFVSRGTASTVVPFSPETIGRHERGDVEMEPEDALVYAECYQSPDILPRYCATCPVGRAIGRTATDRPLAHATLRVRRLIEDGQEVADRLEEIAFDGVIDASERTDFMEALDFLRKLEESINDIILIGLGKEKAAPGATGSGQARK</sequence>
<protein>
    <submittedName>
        <fullName evidence="1">Regulatory protein</fullName>
    </submittedName>
</protein>
<accession>A0A8S5P3B5</accession>
<reference evidence="1" key="1">
    <citation type="journal article" date="2021" name="Proc. Natl. Acad. Sci. U.S.A.">
        <title>A Catalog of Tens of Thousands of Viruses from Human Metagenomes Reveals Hidden Associations with Chronic Diseases.</title>
        <authorList>
            <person name="Tisza M.J."/>
            <person name="Buck C.B."/>
        </authorList>
    </citation>
    <scope>NUCLEOTIDE SEQUENCE</scope>
    <source>
        <strain evidence="1">CtNwR4</strain>
    </source>
</reference>
<evidence type="ECO:0000313" key="1">
    <source>
        <dbReference type="EMBL" id="DAE00947.1"/>
    </source>
</evidence>
<organism evidence="1">
    <name type="scientific">Siphoviridae sp. ctNwR4</name>
    <dbReference type="NCBI Taxonomy" id="2825474"/>
    <lineage>
        <taxon>Viruses</taxon>
        <taxon>Duplodnaviria</taxon>
        <taxon>Heunggongvirae</taxon>
        <taxon>Uroviricota</taxon>
        <taxon>Caudoviricetes</taxon>
    </lineage>
</organism>
<name>A0A8S5P3B5_9CAUD</name>
<proteinExistence type="predicted"/>
<dbReference type="EMBL" id="BK015315">
    <property type="protein sequence ID" value="DAE00947.1"/>
    <property type="molecule type" value="Genomic_DNA"/>
</dbReference>